<sequence length="444" mass="47808">MPPLALDADHISAIDNATRSLMNMGQLPVTCGLYFSLGHSTIVIVVNVAIAISTSVYDRIDGIGNVGGIVVGLANSIILVKIIRKRRALKRERASRIERGEDPRAVDHDIYDHGTHNNTLMMKIIGPVVTFVNKPWKMYPVGVLFGFGFDTASSIALLAVSAIAKKGSDGKQIPPGHIVILPLLFTAGMTLIDSVDSILMLYSYSGFPERSFALWERRSSKTSRSKGLSPIGTHLPGVGGGSSTMIRDLEPRSPDPLLPASPAEEREGSYFEGRVQELPITGRGTAQDDDSRSVKSSKSVGSAKSGRMNDGTNIATTDVNVVKTLDDDDLDAAADEREAKTNQYVRRNAMSGLSVLLTLMSILVAFSISLITIMGLIGDNCTQCREAAEAEDGGGLAGRWWRGWARANDASGYIGAAIVGSFVFVVASWYGLRALYRKYKARRA</sequence>
<evidence type="ECO:0000256" key="3">
    <source>
        <dbReference type="ARBA" id="ARBA00022448"/>
    </source>
</evidence>
<organism evidence="10 11">
    <name type="scientific">Meripilus lineatus</name>
    <dbReference type="NCBI Taxonomy" id="2056292"/>
    <lineage>
        <taxon>Eukaryota</taxon>
        <taxon>Fungi</taxon>
        <taxon>Dikarya</taxon>
        <taxon>Basidiomycota</taxon>
        <taxon>Agaricomycotina</taxon>
        <taxon>Agaricomycetes</taxon>
        <taxon>Polyporales</taxon>
        <taxon>Meripilaceae</taxon>
        <taxon>Meripilus</taxon>
    </lineage>
</organism>
<feature type="transmembrane region" description="Helical" evidence="8">
    <location>
        <begin position="176"/>
        <end position="202"/>
    </location>
</feature>
<evidence type="ECO:0000256" key="8">
    <source>
        <dbReference type="RuleBase" id="RU362101"/>
    </source>
</evidence>
<evidence type="ECO:0000256" key="1">
    <source>
        <dbReference type="ARBA" id="ARBA00004127"/>
    </source>
</evidence>
<keyword evidence="7 8" id="KW-0472">Membrane</keyword>
<dbReference type="Pfam" id="PF03824">
    <property type="entry name" value="NicO"/>
    <property type="match status" value="1"/>
</dbReference>
<evidence type="ECO:0000256" key="6">
    <source>
        <dbReference type="ARBA" id="ARBA00022989"/>
    </source>
</evidence>
<evidence type="ECO:0000313" key="11">
    <source>
        <dbReference type="Proteomes" id="UP001212997"/>
    </source>
</evidence>
<feature type="transmembrane region" description="Helical" evidence="8">
    <location>
        <begin position="410"/>
        <end position="432"/>
    </location>
</feature>
<dbReference type="EMBL" id="JANAWD010000150">
    <property type="protein sequence ID" value="KAJ3485526.1"/>
    <property type="molecule type" value="Genomic_DNA"/>
</dbReference>
<dbReference type="Proteomes" id="UP001212997">
    <property type="component" value="Unassembled WGS sequence"/>
</dbReference>
<dbReference type="PANTHER" id="PTHR31611">
    <property type="entry name" value="HIGH-AFFINITY NICKEL TRANSPORT PROTEIN NIC1"/>
    <property type="match status" value="1"/>
</dbReference>
<feature type="transmembrane region" description="Helical" evidence="8">
    <location>
        <begin position="63"/>
        <end position="83"/>
    </location>
</feature>
<name>A0AAD5V3Y4_9APHY</name>
<feature type="transmembrane region" description="Helical" evidence="8">
    <location>
        <begin position="141"/>
        <end position="164"/>
    </location>
</feature>
<comment type="subcellular location">
    <subcellularLocation>
        <location evidence="8">Cell membrane</location>
        <topology evidence="8">Multi-pass membrane protein</topology>
    </subcellularLocation>
    <subcellularLocation>
        <location evidence="1">Endomembrane system</location>
        <topology evidence="1">Multi-pass membrane protein</topology>
    </subcellularLocation>
</comment>
<dbReference type="PANTHER" id="PTHR31611:SF0">
    <property type="entry name" value="HIGH-AFFINITY NICKEL TRANSPORT PROTEIN NIC1"/>
    <property type="match status" value="1"/>
</dbReference>
<evidence type="ECO:0000256" key="2">
    <source>
        <dbReference type="ARBA" id="ARBA00010892"/>
    </source>
</evidence>
<keyword evidence="6 8" id="KW-1133">Transmembrane helix</keyword>
<dbReference type="GO" id="GO:0005886">
    <property type="term" value="C:plasma membrane"/>
    <property type="evidence" value="ECO:0007669"/>
    <property type="project" value="UniProtKB-SubCell"/>
</dbReference>
<comment type="caution">
    <text evidence="10">The sequence shown here is derived from an EMBL/GenBank/DDBJ whole genome shotgun (WGS) entry which is preliminary data.</text>
</comment>
<feature type="transmembrane region" description="Helical" evidence="8">
    <location>
        <begin position="32"/>
        <end position="57"/>
    </location>
</feature>
<keyword evidence="4" id="KW-0533">Nickel</keyword>
<dbReference type="InterPro" id="IPR004688">
    <property type="entry name" value="Ni/Co_transpt"/>
</dbReference>
<evidence type="ECO:0000256" key="7">
    <source>
        <dbReference type="ARBA" id="ARBA00023136"/>
    </source>
</evidence>
<keyword evidence="5 8" id="KW-0812">Transmembrane</keyword>
<dbReference type="GO" id="GO:0012505">
    <property type="term" value="C:endomembrane system"/>
    <property type="evidence" value="ECO:0007669"/>
    <property type="project" value="UniProtKB-SubCell"/>
</dbReference>
<feature type="region of interest" description="Disordered" evidence="9">
    <location>
        <begin position="223"/>
        <end position="313"/>
    </location>
</feature>
<feature type="compositionally biased region" description="Low complexity" evidence="9">
    <location>
        <begin position="294"/>
        <end position="306"/>
    </location>
</feature>
<feature type="transmembrane region" description="Helical" evidence="8">
    <location>
        <begin position="353"/>
        <end position="377"/>
    </location>
</feature>
<gene>
    <name evidence="10" type="ORF">NLI96_g4889</name>
</gene>
<keyword evidence="11" id="KW-1185">Reference proteome</keyword>
<evidence type="ECO:0000256" key="4">
    <source>
        <dbReference type="ARBA" id="ARBA00022596"/>
    </source>
</evidence>
<comment type="similarity">
    <text evidence="2 8">Belongs to the NiCoT transporter (TC 2.A.52) family.</text>
</comment>
<dbReference type="AlphaFoldDB" id="A0AAD5V3Y4"/>
<accession>A0AAD5V3Y4</accession>
<keyword evidence="3 8" id="KW-0813">Transport</keyword>
<protein>
    <recommendedName>
        <fullName evidence="8">Nickel/cobalt efflux system</fullName>
    </recommendedName>
</protein>
<reference evidence="10" key="1">
    <citation type="submission" date="2022-07" db="EMBL/GenBank/DDBJ databases">
        <title>Genome Sequence of Physisporinus lineatus.</title>
        <authorList>
            <person name="Buettner E."/>
        </authorList>
    </citation>
    <scope>NUCLEOTIDE SEQUENCE</scope>
    <source>
        <strain evidence="10">VT162</strain>
    </source>
</reference>
<dbReference type="GO" id="GO:0015099">
    <property type="term" value="F:nickel cation transmembrane transporter activity"/>
    <property type="evidence" value="ECO:0007669"/>
    <property type="project" value="UniProtKB-UniRule"/>
</dbReference>
<evidence type="ECO:0000256" key="5">
    <source>
        <dbReference type="ARBA" id="ARBA00022692"/>
    </source>
</evidence>
<evidence type="ECO:0000256" key="9">
    <source>
        <dbReference type="SAM" id="MobiDB-lite"/>
    </source>
</evidence>
<dbReference type="InterPro" id="IPR011541">
    <property type="entry name" value="Ni/Co_transpt_high_affinity"/>
</dbReference>
<proteinExistence type="inferred from homology"/>
<evidence type="ECO:0000313" key="10">
    <source>
        <dbReference type="EMBL" id="KAJ3485526.1"/>
    </source>
</evidence>